<accession>A0A1F7WT43</accession>
<evidence type="ECO:0000313" key="10">
    <source>
        <dbReference type="Proteomes" id="UP000178812"/>
    </source>
</evidence>
<comment type="subunit">
    <text evidence="7">Part of the 50S ribosomal subunit. Forms a cluster with proteins L14 and L19.</text>
</comment>
<reference evidence="9 10" key="1">
    <citation type="journal article" date="2016" name="Nat. Commun.">
        <title>Thousands of microbial genomes shed light on interconnected biogeochemical processes in an aquifer system.</title>
        <authorList>
            <person name="Anantharaman K."/>
            <person name="Brown C.T."/>
            <person name="Hug L.A."/>
            <person name="Sharon I."/>
            <person name="Castelle C.J."/>
            <person name="Probst A.J."/>
            <person name="Thomas B.C."/>
            <person name="Singh A."/>
            <person name="Wilkins M.J."/>
            <person name="Karaoz U."/>
            <person name="Brodie E.L."/>
            <person name="Williams K.H."/>
            <person name="Hubbard S.S."/>
            <person name="Banfield J.F."/>
        </authorList>
    </citation>
    <scope>NUCLEOTIDE SEQUENCE [LARGE SCALE GENOMIC DNA]</scope>
</reference>
<dbReference type="Gene3D" id="2.40.30.10">
    <property type="entry name" value="Translation factors"/>
    <property type="match status" value="1"/>
</dbReference>
<dbReference type="Proteomes" id="UP000178812">
    <property type="component" value="Unassembled WGS sequence"/>
</dbReference>
<dbReference type="GO" id="GO:0003735">
    <property type="term" value="F:structural constituent of ribosome"/>
    <property type="evidence" value="ECO:0007669"/>
    <property type="project" value="UniProtKB-UniRule"/>
</dbReference>
<dbReference type="InterPro" id="IPR019927">
    <property type="entry name" value="Ribosomal_uL3_bac/org-type"/>
</dbReference>
<organism evidence="9 10">
    <name type="scientific">Candidatus Woesebacteria bacterium GWB1_43_5</name>
    <dbReference type="NCBI Taxonomy" id="1802474"/>
    <lineage>
        <taxon>Bacteria</taxon>
        <taxon>Candidatus Woeseibacteriota</taxon>
    </lineage>
</organism>
<evidence type="ECO:0000256" key="3">
    <source>
        <dbReference type="ARBA" id="ARBA00022884"/>
    </source>
</evidence>
<evidence type="ECO:0000256" key="5">
    <source>
        <dbReference type="ARBA" id="ARBA00023274"/>
    </source>
</evidence>
<comment type="caution">
    <text evidence="9">The sequence shown here is derived from an EMBL/GenBank/DDBJ whole genome shotgun (WGS) entry which is preliminary data.</text>
</comment>
<dbReference type="FunFam" id="2.40.30.10:FF:000004">
    <property type="entry name" value="50S ribosomal protein L3"/>
    <property type="match status" value="1"/>
</dbReference>
<evidence type="ECO:0000313" key="9">
    <source>
        <dbReference type="EMBL" id="OGM06004.1"/>
    </source>
</evidence>
<proteinExistence type="inferred from homology"/>
<dbReference type="FunFam" id="3.30.160.810:FF:000001">
    <property type="entry name" value="50S ribosomal protein L3"/>
    <property type="match status" value="1"/>
</dbReference>
<keyword evidence="5 7" id="KW-0687">Ribonucleoprotein</keyword>
<dbReference type="Pfam" id="PF00297">
    <property type="entry name" value="Ribosomal_L3"/>
    <property type="match status" value="1"/>
</dbReference>
<evidence type="ECO:0000256" key="4">
    <source>
        <dbReference type="ARBA" id="ARBA00022980"/>
    </source>
</evidence>
<dbReference type="AlphaFoldDB" id="A0A1F7WT43"/>
<dbReference type="PANTHER" id="PTHR11229:SF16">
    <property type="entry name" value="LARGE RIBOSOMAL SUBUNIT PROTEIN UL3C"/>
    <property type="match status" value="1"/>
</dbReference>
<evidence type="ECO:0000256" key="1">
    <source>
        <dbReference type="ARBA" id="ARBA00006540"/>
    </source>
</evidence>
<gene>
    <name evidence="7" type="primary">rplC</name>
    <name evidence="9" type="ORF">A2125_01620</name>
</gene>
<comment type="function">
    <text evidence="7">One of the primary rRNA binding proteins, it binds directly near the 3'-end of the 23S rRNA, where it nucleates assembly of the 50S subunit.</text>
</comment>
<comment type="similarity">
    <text evidence="1 7">Belongs to the universal ribosomal protein uL3 family.</text>
</comment>
<name>A0A1F7WT43_9BACT</name>
<keyword evidence="2 7" id="KW-0699">rRNA-binding</keyword>
<evidence type="ECO:0000256" key="6">
    <source>
        <dbReference type="ARBA" id="ARBA00035243"/>
    </source>
</evidence>
<evidence type="ECO:0000256" key="7">
    <source>
        <dbReference type="HAMAP-Rule" id="MF_01325"/>
    </source>
</evidence>
<dbReference type="PANTHER" id="PTHR11229">
    <property type="entry name" value="50S RIBOSOMAL PROTEIN L3"/>
    <property type="match status" value="1"/>
</dbReference>
<keyword evidence="3 7" id="KW-0694">RNA-binding</keyword>
<protein>
    <recommendedName>
        <fullName evidence="6 7">Large ribosomal subunit protein uL3</fullName>
    </recommendedName>
</protein>
<sequence length="255" mass="27975">MRQWRPPALFFLTKMINTILGQKVKMSQTYVQNTKVPVTVLKAGPCVVTQIKREEKEGYWAVQIGFGIKRAKNTTKPMQGHLKKVSSEGFFPRFLREVRVMGEPESKVGDVVSVGDILKPGDLVSVTAVSKGKGFAGVVKRWKFAGGPKTHGQSNRERSPGSIGQGTTPGRVWKGKRMAGRMGSDTTTIKNLRVTWVDTEKNEIALSGSVPGPKGAFITIKRLKEGKLEELVEKVPEVQTKGKTGESENQAEAPK</sequence>
<feature type="region of interest" description="Disordered" evidence="8">
    <location>
        <begin position="146"/>
        <end position="183"/>
    </location>
</feature>
<feature type="region of interest" description="Disordered" evidence="8">
    <location>
        <begin position="236"/>
        <end position="255"/>
    </location>
</feature>
<dbReference type="InterPro" id="IPR009000">
    <property type="entry name" value="Transl_B-barrel_sf"/>
</dbReference>
<dbReference type="NCBIfam" id="TIGR03625">
    <property type="entry name" value="L3_bact"/>
    <property type="match status" value="1"/>
</dbReference>
<keyword evidence="4 7" id="KW-0689">Ribosomal protein</keyword>
<evidence type="ECO:0000256" key="2">
    <source>
        <dbReference type="ARBA" id="ARBA00022730"/>
    </source>
</evidence>
<dbReference type="Gene3D" id="3.30.160.810">
    <property type="match status" value="1"/>
</dbReference>
<dbReference type="GO" id="GO:0022625">
    <property type="term" value="C:cytosolic large ribosomal subunit"/>
    <property type="evidence" value="ECO:0007669"/>
    <property type="project" value="TreeGrafter"/>
</dbReference>
<dbReference type="InterPro" id="IPR000597">
    <property type="entry name" value="Ribosomal_uL3"/>
</dbReference>
<dbReference type="GO" id="GO:0019843">
    <property type="term" value="F:rRNA binding"/>
    <property type="evidence" value="ECO:0007669"/>
    <property type="project" value="UniProtKB-UniRule"/>
</dbReference>
<dbReference type="EMBL" id="MGFM01000008">
    <property type="protein sequence ID" value="OGM06004.1"/>
    <property type="molecule type" value="Genomic_DNA"/>
</dbReference>
<evidence type="ECO:0000256" key="8">
    <source>
        <dbReference type="SAM" id="MobiDB-lite"/>
    </source>
</evidence>
<dbReference type="SUPFAM" id="SSF50447">
    <property type="entry name" value="Translation proteins"/>
    <property type="match status" value="1"/>
</dbReference>
<dbReference type="HAMAP" id="MF_01325_B">
    <property type="entry name" value="Ribosomal_uL3_B"/>
    <property type="match status" value="1"/>
</dbReference>
<dbReference type="GO" id="GO:0006412">
    <property type="term" value="P:translation"/>
    <property type="evidence" value="ECO:0007669"/>
    <property type="project" value="UniProtKB-UniRule"/>
</dbReference>